<evidence type="ECO:0000256" key="1">
    <source>
        <dbReference type="HAMAP-Rule" id="MF_00991"/>
    </source>
</evidence>
<dbReference type="GO" id="GO:0005829">
    <property type="term" value="C:cytosol"/>
    <property type="evidence" value="ECO:0007669"/>
    <property type="project" value="TreeGrafter"/>
</dbReference>
<name>A0A1C4XZ26_9ACTN</name>
<reference evidence="5" key="1">
    <citation type="submission" date="2016-06" db="EMBL/GenBank/DDBJ databases">
        <authorList>
            <person name="Varghese N."/>
            <person name="Submissions Spin"/>
        </authorList>
    </citation>
    <scope>NUCLEOTIDE SEQUENCE [LARGE SCALE GENOMIC DNA]</scope>
    <source>
        <strain evidence="5">DSM 44100</strain>
    </source>
</reference>
<dbReference type="EMBL" id="FMCU01000005">
    <property type="protein sequence ID" value="SCF13606.1"/>
    <property type="molecule type" value="Genomic_DNA"/>
</dbReference>
<evidence type="ECO:0000259" key="3">
    <source>
        <dbReference type="Pfam" id="PF01048"/>
    </source>
</evidence>
<dbReference type="OrthoDB" id="9788270at2"/>
<comment type="pathway">
    <text evidence="1">Quinol/quinone metabolism; menaquinone biosynthesis.</text>
</comment>
<dbReference type="InterPro" id="IPR035994">
    <property type="entry name" value="Nucleoside_phosphorylase_sf"/>
</dbReference>
<keyword evidence="1 4" id="KW-0378">Hydrolase</keyword>
<dbReference type="NCBIfam" id="NF006087">
    <property type="entry name" value="PRK08236.1"/>
    <property type="match status" value="1"/>
</dbReference>
<comment type="function">
    <text evidence="1">Catalyzes the hydrolysis of futalosine (FL) to dehypoxanthine futalosine (DHFL) and hypoxanthine, a step in the biosynthesis of menaquinone (MK, vitamin K2).</text>
</comment>
<comment type="catalytic activity">
    <reaction evidence="1">
        <text>futalosine + H2O = dehypoxanthine futalosine + hypoxanthine</text>
        <dbReference type="Rhea" id="RHEA:25904"/>
        <dbReference type="ChEBI" id="CHEBI:15377"/>
        <dbReference type="ChEBI" id="CHEBI:17368"/>
        <dbReference type="ChEBI" id="CHEBI:58863"/>
        <dbReference type="ChEBI" id="CHEBI:58864"/>
        <dbReference type="EC" id="3.2.2.26"/>
    </reaction>
</comment>
<evidence type="ECO:0000256" key="2">
    <source>
        <dbReference type="NCBIfam" id="TIGR03664"/>
    </source>
</evidence>
<dbReference type="AlphaFoldDB" id="A0A1C4XZ26"/>
<dbReference type="Proteomes" id="UP000198797">
    <property type="component" value="Unassembled WGS sequence"/>
</dbReference>
<sequence length="216" mass="21210">MTGLLVLTAVPAEAEAVRAGLTDPTVTVRAIGVGPAVAGATTARLLALAEAAGRPYRAVVSAGIAGGFAGRAPVGGTVLASRSVAADLGAESPTGFIPVDELGMPPELLGGGPTIDADPALLGALRAALPAAVVGAVLTVSTVTGTAASTTALADRHPDAVAEAMEGYAVAVAAAQAGIPFAELRTVSNPIGPRDRDGWRMREAFTALTEAARALS</sequence>
<organism evidence="4 5">
    <name type="scientific">Micromonospora matsumotoense</name>
    <dbReference type="NCBI Taxonomy" id="121616"/>
    <lineage>
        <taxon>Bacteria</taxon>
        <taxon>Bacillati</taxon>
        <taxon>Actinomycetota</taxon>
        <taxon>Actinomycetes</taxon>
        <taxon>Micromonosporales</taxon>
        <taxon>Micromonosporaceae</taxon>
        <taxon>Micromonospora</taxon>
    </lineage>
</organism>
<proteinExistence type="inferred from homology"/>
<dbReference type="NCBIfam" id="TIGR03664">
    <property type="entry name" value="fut_nucase"/>
    <property type="match status" value="1"/>
</dbReference>
<dbReference type="GO" id="GO:0008930">
    <property type="term" value="F:methylthioadenosine nucleosidase activity"/>
    <property type="evidence" value="ECO:0007669"/>
    <property type="project" value="TreeGrafter"/>
</dbReference>
<dbReference type="HAMAP" id="MF_00991">
    <property type="entry name" value="MqnB"/>
    <property type="match status" value="1"/>
</dbReference>
<comment type="similarity">
    <text evidence="1">Belongs to the PNP/UDP phosphorylase family. Futalosine hydrolase subfamily.</text>
</comment>
<keyword evidence="1" id="KW-0474">Menaquinone biosynthesis</keyword>
<dbReference type="PANTHER" id="PTHR46832">
    <property type="entry name" value="5'-METHYLTHIOADENOSINE/S-ADENOSYLHOMOCYSTEINE NUCLEOSIDASE"/>
    <property type="match status" value="1"/>
</dbReference>
<dbReference type="STRING" id="121616.GA0070216_105261"/>
<dbReference type="InterPro" id="IPR019963">
    <property type="entry name" value="FL_hydrolase_MqnB"/>
</dbReference>
<dbReference type="Gene3D" id="3.40.50.1580">
    <property type="entry name" value="Nucleoside phosphorylase domain"/>
    <property type="match status" value="1"/>
</dbReference>
<accession>A0A1C4XZ26</accession>
<dbReference type="RefSeq" id="WP_091244721.1">
    <property type="nucleotide sequence ID" value="NZ_FMCU01000005.1"/>
</dbReference>
<evidence type="ECO:0000313" key="5">
    <source>
        <dbReference type="Proteomes" id="UP000198797"/>
    </source>
</evidence>
<evidence type="ECO:0000313" key="4">
    <source>
        <dbReference type="EMBL" id="SCF13606.1"/>
    </source>
</evidence>
<dbReference type="UniPathway" id="UPA00079"/>
<dbReference type="EC" id="3.2.2.26" evidence="1 2"/>
<gene>
    <name evidence="1" type="primary">mqnB</name>
    <name evidence="4" type="ORF">GA0070216_105261</name>
</gene>
<dbReference type="SUPFAM" id="SSF53167">
    <property type="entry name" value="Purine and uridine phosphorylases"/>
    <property type="match status" value="1"/>
</dbReference>
<protein>
    <recommendedName>
        <fullName evidence="1 2">Futalosine hydrolase</fullName>
        <shortName evidence="1">FL hydrolase</shortName>
        <ecNumber evidence="1 2">3.2.2.26</ecNumber>
    </recommendedName>
    <alternativeName>
        <fullName evidence="1">Futalosine nucleosidase</fullName>
    </alternativeName>
    <alternativeName>
        <fullName evidence="1">Menaquinone biosynthetic enzyme MqnB</fullName>
    </alternativeName>
</protein>
<dbReference type="CDD" id="cd17766">
    <property type="entry name" value="futalosine_nucleosidase_MqnB"/>
    <property type="match status" value="1"/>
</dbReference>
<dbReference type="PANTHER" id="PTHR46832:SF2">
    <property type="entry name" value="FUTALOSINE HYDROLASE"/>
    <property type="match status" value="1"/>
</dbReference>
<dbReference type="GO" id="GO:0009234">
    <property type="term" value="P:menaquinone biosynthetic process"/>
    <property type="evidence" value="ECO:0007669"/>
    <property type="project" value="UniProtKB-UniRule"/>
</dbReference>
<dbReference type="GO" id="GO:0009116">
    <property type="term" value="P:nucleoside metabolic process"/>
    <property type="evidence" value="ECO:0007669"/>
    <property type="project" value="InterPro"/>
</dbReference>
<dbReference type="GO" id="GO:0019284">
    <property type="term" value="P:L-methionine salvage from S-adenosylmethionine"/>
    <property type="evidence" value="ECO:0007669"/>
    <property type="project" value="TreeGrafter"/>
</dbReference>
<dbReference type="InterPro" id="IPR000845">
    <property type="entry name" value="Nucleoside_phosphorylase_d"/>
</dbReference>
<keyword evidence="5" id="KW-1185">Reference proteome</keyword>
<dbReference type="Pfam" id="PF01048">
    <property type="entry name" value="PNP_UDP_1"/>
    <property type="match status" value="1"/>
</dbReference>
<dbReference type="GO" id="GO:0008782">
    <property type="term" value="F:adenosylhomocysteine nucleosidase activity"/>
    <property type="evidence" value="ECO:0007669"/>
    <property type="project" value="TreeGrafter"/>
</dbReference>
<feature type="domain" description="Nucleoside phosphorylase" evidence="3">
    <location>
        <begin position="20"/>
        <end position="201"/>
    </location>
</feature>